<dbReference type="EMBL" id="LAZR01017960">
    <property type="protein sequence ID" value="KKL98277.1"/>
    <property type="molecule type" value="Genomic_DNA"/>
</dbReference>
<name>A0A0F9JH26_9ZZZZ</name>
<organism evidence="1">
    <name type="scientific">marine sediment metagenome</name>
    <dbReference type="NCBI Taxonomy" id="412755"/>
    <lineage>
        <taxon>unclassified sequences</taxon>
        <taxon>metagenomes</taxon>
        <taxon>ecological metagenomes</taxon>
    </lineage>
</organism>
<reference evidence="1" key="1">
    <citation type="journal article" date="2015" name="Nature">
        <title>Complex archaea that bridge the gap between prokaryotes and eukaryotes.</title>
        <authorList>
            <person name="Spang A."/>
            <person name="Saw J.H."/>
            <person name="Jorgensen S.L."/>
            <person name="Zaremba-Niedzwiedzka K."/>
            <person name="Martijn J."/>
            <person name="Lind A.E."/>
            <person name="van Eijk R."/>
            <person name="Schleper C."/>
            <person name="Guy L."/>
            <person name="Ettema T.J."/>
        </authorList>
    </citation>
    <scope>NUCLEOTIDE SEQUENCE</scope>
</reference>
<dbReference type="AlphaFoldDB" id="A0A0F9JH26"/>
<proteinExistence type="predicted"/>
<comment type="caution">
    <text evidence="1">The sequence shown here is derived from an EMBL/GenBank/DDBJ whole genome shotgun (WGS) entry which is preliminary data.</text>
</comment>
<evidence type="ECO:0000313" key="1">
    <source>
        <dbReference type="EMBL" id="KKL98277.1"/>
    </source>
</evidence>
<gene>
    <name evidence="1" type="ORF">LCGC14_1826020</name>
</gene>
<accession>A0A0F9JH26</accession>
<protein>
    <submittedName>
        <fullName evidence="1">Uncharacterized protein</fullName>
    </submittedName>
</protein>
<sequence>MFKTTRLTLVSILVLIALTGSVAANAITCAPEILCTQHGRFAQLVGTTGDDDNTVGIYQHNHPGGVHIIYRDC</sequence>